<evidence type="ECO:0000256" key="1">
    <source>
        <dbReference type="SAM" id="MobiDB-lite"/>
    </source>
</evidence>
<keyword evidence="3" id="KW-1185">Reference proteome</keyword>
<reference evidence="2" key="1">
    <citation type="submission" date="2023-07" db="EMBL/GenBank/DDBJ databases">
        <title>Chromosome-level Genome Assembly of Striped Snakehead (Channa striata).</title>
        <authorList>
            <person name="Liu H."/>
        </authorList>
    </citation>
    <scope>NUCLEOTIDE SEQUENCE</scope>
    <source>
        <strain evidence="2">Gz</strain>
        <tissue evidence="2">Muscle</tissue>
    </source>
</reference>
<dbReference type="Proteomes" id="UP001187415">
    <property type="component" value="Unassembled WGS sequence"/>
</dbReference>
<sequence>MEEEEQQLRGEAGRGIREARCPTYGNHTLPPHPNPSSRPAEFPSLELMARPDAGKRVHVYAKKWTNHSEWGSKIPGIL</sequence>
<feature type="region of interest" description="Disordered" evidence="1">
    <location>
        <begin position="1"/>
        <end position="43"/>
    </location>
</feature>
<name>A0AA88LRK8_CHASR</name>
<proteinExistence type="predicted"/>
<dbReference type="AlphaFoldDB" id="A0AA88LRK8"/>
<evidence type="ECO:0000313" key="3">
    <source>
        <dbReference type="Proteomes" id="UP001187415"/>
    </source>
</evidence>
<gene>
    <name evidence="2" type="ORF">Q5P01_022721</name>
</gene>
<organism evidence="2 3">
    <name type="scientific">Channa striata</name>
    <name type="common">Snakehead murrel</name>
    <name type="synonym">Ophicephalus striatus</name>
    <dbReference type="NCBI Taxonomy" id="64152"/>
    <lineage>
        <taxon>Eukaryota</taxon>
        <taxon>Metazoa</taxon>
        <taxon>Chordata</taxon>
        <taxon>Craniata</taxon>
        <taxon>Vertebrata</taxon>
        <taxon>Euteleostomi</taxon>
        <taxon>Actinopterygii</taxon>
        <taxon>Neopterygii</taxon>
        <taxon>Teleostei</taxon>
        <taxon>Neoteleostei</taxon>
        <taxon>Acanthomorphata</taxon>
        <taxon>Anabantaria</taxon>
        <taxon>Anabantiformes</taxon>
        <taxon>Channoidei</taxon>
        <taxon>Channidae</taxon>
        <taxon>Channa</taxon>
    </lineage>
</organism>
<evidence type="ECO:0000313" key="2">
    <source>
        <dbReference type="EMBL" id="KAK2822656.1"/>
    </source>
</evidence>
<accession>A0AA88LRK8</accession>
<comment type="caution">
    <text evidence="2">The sequence shown here is derived from an EMBL/GenBank/DDBJ whole genome shotgun (WGS) entry which is preliminary data.</text>
</comment>
<protein>
    <submittedName>
        <fullName evidence="2">Uncharacterized protein</fullName>
    </submittedName>
</protein>
<dbReference type="EMBL" id="JAUPFM010000018">
    <property type="protein sequence ID" value="KAK2822656.1"/>
    <property type="molecule type" value="Genomic_DNA"/>
</dbReference>
<feature type="compositionally biased region" description="Basic and acidic residues" evidence="1">
    <location>
        <begin position="1"/>
        <end position="20"/>
    </location>
</feature>